<proteinExistence type="predicted"/>
<dbReference type="EMBL" id="FQ790306">
    <property type="protein sequence ID" value="CCD34262.1"/>
    <property type="molecule type" value="Genomic_DNA"/>
</dbReference>
<dbReference type="AlphaFoldDB" id="G2YAM1"/>
<reference evidence="2" key="1">
    <citation type="journal article" date="2011" name="PLoS Genet.">
        <title>Genomic analysis of the necrotrophic fungal pathogens Sclerotinia sclerotiorum and Botrytis cinerea.</title>
        <authorList>
            <person name="Amselem J."/>
            <person name="Cuomo C.A."/>
            <person name="van Kan J.A."/>
            <person name="Viaud M."/>
            <person name="Benito E.P."/>
            <person name="Couloux A."/>
            <person name="Coutinho P.M."/>
            <person name="de Vries R.P."/>
            <person name="Dyer P.S."/>
            <person name="Fillinger S."/>
            <person name="Fournier E."/>
            <person name="Gout L."/>
            <person name="Hahn M."/>
            <person name="Kohn L."/>
            <person name="Lapalu N."/>
            <person name="Plummer K.M."/>
            <person name="Pradier J.M."/>
            <person name="Quevillon E."/>
            <person name="Sharon A."/>
            <person name="Simon A."/>
            <person name="ten Have A."/>
            <person name="Tudzynski B."/>
            <person name="Tudzynski P."/>
            <person name="Wincker P."/>
            <person name="Andrew M."/>
            <person name="Anthouard V."/>
            <person name="Beever R.E."/>
            <person name="Beffa R."/>
            <person name="Benoit I."/>
            <person name="Bouzid O."/>
            <person name="Brault B."/>
            <person name="Chen Z."/>
            <person name="Choquer M."/>
            <person name="Collemare J."/>
            <person name="Cotton P."/>
            <person name="Danchin E.G."/>
            <person name="Da Silva C."/>
            <person name="Gautier A."/>
            <person name="Giraud C."/>
            <person name="Giraud T."/>
            <person name="Gonzalez C."/>
            <person name="Grossetete S."/>
            <person name="Guldener U."/>
            <person name="Henrissat B."/>
            <person name="Howlett B.J."/>
            <person name="Kodira C."/>
            <person name="Kretschmer M."/>
            <person name="Lappartient A."/>
            <person name="Leroch M."/>
            <person name="Levis C."/>
            <person name="Mauceli E."/>
            <person name="Neuveglise C."/>
            <person name="Oeser B."/>
            <person name="Pearson M."/>
            <person name="Poulain J."/>
            <person name="Poussereau N."/>
            <person name="Quesneville H."/>
            <person name="Rascle C."/>
            <person name="Schumacher J."/>
            <person name="Segurens B."/>
            <person name="Sexton A."/>
            <person name="Silva E."/>
            <person name="Sirven C."/>
            <person name="Soanes D.M."/>
            <person name="Talbot N.J."/>
            <person name="Templeton M."/>
            <person name="Yandava C."/>
            <person name="Yarden O."/>
            <person name="Zeng Q."/>
            <person name="Rollins J.A."/>
            <person name="Lebrun M.H."/>
            <person name="Dickman M."/>
        </authorList>
    </citation>
    <scope>NUCLEOTIDE SEQUENCE [LARGE SCALE GENOMIC DNA]</scope>
    <source>
        <strain evidence="2">T4</strain>
    </source>
</reference>
<evidence type="ECO:0000313" key="2">
    <source>
        <dbReference type="Proteomes" id="UP000008177"/>
    </source>
</evidence>
<protein>
    <submittedName>
        <fullName evidence="1">Uncharacterized protein</fullName>
    </submittedName>
</protein>
<dbReference type="HOGENOM" id="CLU_2512368_0_0_1"/>
<organism evidence="1 2">
    <name type="scientific">Botryotinia fuckeliana (strain T4)</name>
    <name type="common">Noble rot fungus</name>
    <name type="synonym">Botrytis cinerea</name>
    <dbReference type="NCBI Taxonomy" id="999810"/>
    <lineage>
        <taxon>Eukaryota</taxon>
        <taxon>Fungi</taxon>
        <taxon>Dikarya</taxon>
        <taxon>Ascomycota</taxon>
        <taxon>Pezizomycotina</taxon>
        <taxon>Leotiomycetes</taxon>
        <taxon>Helotiales</taxon>
        <taxon>Sclerotiniaceae</taxon>
        <taxon>Botrytis</taxon>
    </lineage>
</organism>
<evidence type="ECO:0000313" key="1">
    <source>
        <dbReference type="EMBL" id="CCD34262.1"/>
    </source>
</evidence>
<name>G2YAM1_BOTF4</name>
<dbReference type="Proteomes" id="UP000008177">
    <property type="component" value="Unplaced contigs"/>
</dbReference>
<accession>G2YAM1</accession>
<sequence length="85" mass="9481">MGATSEAGSDIVNSIMTICKPCGRIIIVNETFIVPLPLPISEGWFKDWLTDKSQFLEYERGQYVWSNGSRCLCSATCIHPTWVAP</sequence>
<dbReference type="InParanoid" id="G2YAM1"/>
<gene>
    <name evidence="1" type="ORF">BofuT4_uP103560.1</name>
</gene>